<proteinExistence type="predicted"/>
<evidence type="ECO:0000313" key="2">
    <source>
        <dbReference type="EMBL" id="KAJ4346367.1"/>
    </source>
</evidence>
<reference evidence="2" key="1">
    <citation type="submission" date="2022-10" db="EMBL/GenBank/DDBJ databases">
        <title>Tapping the CABI collections for fungal endophytes: first genome assemblies for Collariella, Neodidymelliopsis, Ascochyta clinopodiicola, Didymella pomorum, Didymosphaeria variabile, Neocosmospora piperis and Neocucurbitaria cava.</title>
        <authorList>
            <person name="Hill R."/>
        </authorList>
    </citation>
    <scope>NUCLEOTIDE SEQUENCE</scope>
    <source>
        <strain evidence="2">IMI 356815</strain>
    </source>
</reference>
<feature type="compositionally biased region" description="Basic and acidic residues" evidence="1">
    <location>
        <begin position="131"/>
        <end position="140"/>
    </location>
</feature>
<gene>
    <name evidence="2" type="ORF">N0V89_010296</name>
</gene>
<name>A0A9W8XCL6_9PLEO</name>
<protein>
    <recommendedName>
        <fullName evidence="4">Vegetatible incompatibility protein HET-E-1</fullName>
    </recommendedName>
</protein>
<feature type="region of interest" description="Disordered" evidence="1">
    <location>
        <begin position="59"/>
        <end position="148"/>
    </location>
</feature>
<dbReference type="AlphaFoldDB" id="A0A9W8XCL6"/>
<dbReference type="OrthoDB" id="4850at2759"/>
<evidence type="ECO:0000256" key="1">
    <source>
        <dbReference type="SAM" id="MobiDB-lite"/>
    </source>
</evidence>
<evidence type="ECO:0008006" key="4">
    <source>
        <dbReference type="Google" id="ProtNLM"/>
    </source>
</evidence>
<dbReference type="PANTHER" id="PTHR37948:SF1">
    <property type="entry name" value="BLL5189 PROTEIN"/>
    <property type="match status" value="1"/>
</dbReference>
<dbReference type="GeneID" id="80913826"/>
<organism evidence="2 3">
    <name type="scientific">Didymosphaeria variabile</name>
    <dbReference type="NCBI Taxonomy" id="1932322"/>
    <lineage>
        <taxon>Eukaryota</taxon>
        <taxon>Fungi</taxon>
        <taxon>Dikarya</taxon>
        <taxon>Ascomycota</taxon>
        <taxon>Pezizomycotina</taxon>
        <taxon>Dothideomycetes</taxon>
        <taxon>Pleosporomycetidae</taxon>
        <taxon>Pleosporales</taxon>
        <taxon>Massarineae</taxon>
        <taxon>Didymosphaeriaceae</taxon>
        <taxon>Didymosphaeria</taxon>
    </lineage>
</organism>
<dbReference type="Proteomes" id="UP001140513">
    <property type="component" value="Unassembled WGS sequence"/>
</dbReference>
<dbReference type="RefSeq" id="XP_056066167.1">
    <property type="nucleotide sequence ID" value="XM_056219040.1"/>
</dbReference>
<keyword evidence="3" id="KW-1185">Reference proteome</keyword>
<sequence length="353" mass="41052">MASMTYLALRVYAINNANHGFHPSIKMSTLEQRRQENIKRNAILLRELELEHIKEELQPKLPPAKKRRKLDITQPTRSSARLATAPSRPDYNEDDTNVKSESASRGRNSSKKPLAKTSREILSVNSSAPESRAKHPDLDSIKAGWTSWDPVASPPKRDSFGTYHFDSHPDFTPNKSPADIIREGCFGGSYWRPLYSKRLGTTVEDDWRELPADWTAGLDVNQYMVNPEYNREINKHGVACGQSIEQWEENGWIAHEYDVRGWFQWYYRFWMGRRCEDDERQISRWKKCVGETGRWRRTLLKQYVQRGIRSVFDDGDDADGVAGEVSPVVSQTCLHWAYEVRQEALDRYWVERR</sequence>
<dbReference type="PANTHER" id="PTHR37948">
    <property type="entry name" value="ZGC:113208"/>
    <property type="match status" value="1"/>
</dbReference>
<dbReference type="EMBL" id="JAPEUX010000008">
    <property type="protein sequence ID" value="KAJ4346367.1"/>
    <property type="molecule type" value="Genomic_DNA"/>
</dbReference>
<evidence type="ECO:0000313" key="3">
    <source>
        <dbReference type="Proteomes" id="UP001140513"/>
    </source>
</evidence>
<comment type="caution">
    <text evidence="2">The sequence shown here is derived from an EMBL/GenBank/DDBJ whole genome shotgun (WGS) entry which is preliminary data.</text>
</comment>
<accession>A0A9W8XCL6</accession>